<dbReference type="PANTHER" id="PTHR37423:SF5">
    <property type="entry name" value="SOLUBLE LYTIC MUREIN TRANSGLYCOSYLASE"/>
    <property type="match status" value="1"/>
</dbReference>
<dbReference type="InterPro" id="IPR008258">
    <property type="entry name" value="Transglycosylase_SLT_dom_1"/>
</dbReference>
<dbReference type="GO" id="GO:0042597">
    <property type="term" value="C:periplasmic space"/>
    <property type="evidence" value="ECO:0007669"/>
    <property type="project" value="InterPro"/>
</dbReference>
<reference evidence="7 8" key="1">
    <citation type="submission" date="2019-01" db="EMBL/GenBank/DDBJ databases">
        <authorList>
            <person name="Chen W.-M."/>
        </authorList>
    </citation>
    <scope>NUCLEOTIDE SEQUENCE [LARGE SCALE GENOMIC DNA]</scope>
    <source>
        <strain evidence="7 8">KYPY4</strain>
    </source>
</reference>
<proteinExistence type="inferred from homology"/>
<dbReference type="CDD" id="cd13401">
    <property type="entry name" value="Slt70-like"/>
    <property type="match status" value="1"/>
</dbReference>
<evidence type="ECO:0000313" key="8">
    <source>
        <dbReference type="Proteomes" id="UP000285575"/>
    </source>
</evidence>
<gene>
    <name evidence="7" type="ORF">EOE66_08080</name>
</gene>
<feature type="domain" description="Lytic transglycosylase superhelical linker" evidence="6">
    <location>
        <begin position="441"/>
        <end position="501"/>
    </location>
</feature>
<keyword evidence="2 4" id="KW-0732">Signal</keyword>
<comment type="similarity">
    <text evidence="1">Belongs to the transglycosylase Slt family.</text>
</comment>
<dbReference type="AlphaFoldDB" id="A0A437RLI9"/>
<dbReference type="Pfam" id="PF14718">
    <property type="entry name" value="SLT_L"/>
    <property type="match status" value="1"/>
</dbReference>
<dbReference type="Gene3D" id="1.10.530.10">
    <property type="match status" value="1"/>
</dbReference>
<accession>A0A437RLI9</accession>
<keyword evidence="8" id="KW-1185">Reference proteome</keyword>
<dbReference type="Gene3D" id="1.10.1240.20">
    <property type="entry name" value="Lytic transglycosylase, superhelical linker domain"/>
    <property type="match status" value="1"/>
</dbReference>
<protein>
    <submittedName>
        <fullName evidence="7">Lytic transglycosylase domain-containing protein</fullName>
    </submittedName>
</protein>
<evidence type="ECO:0000259" key="5">
    <source>
        <dbReference type="Pfam" id="PF01464"/>
    </source>
</evidence>
<dbReference type="RefSeq" id="WP_128228138.1">
    <property type="nucleotide sequence ID" value="NZ_SACR01000002.1"/>
</dbReference>
<dbReference type="GO" id="GO:0004553">
    <property type="term" value="F:hydrolase activity, hydrolyzing O-glycosyl compounds"/>
    <property type="evidence" value="ECO:0007669"/>
    <property type="project" value="InterPro"/>
</dbReference>
<dbReference type="InterPro" id="IPR012289">
    <property type="entry name" value="Lytic_TGlycosylase_superhlx_L"/>
</dbReference>
<organism evidence="7 8">
    <name type="scientific">Rubrivivax rivuli</name>
    <dbReference type="NCBI Taxonomy" id="1862385"/>
    <lineage>
        <taxon>Bacteria</taxon>
        <taxon>Pseudomonadati</taxon>
        <taxon>Pseudomonadota</taxon>
        <taxon>Betaproteobacteria</taxon>
        <taxon>Burkholderiales</taxon>
        <taxon>Sphaerotilaceae</taxon>
        <taxon>Rubrivivax</taxon>
    </lineage>
</organism>
<dbReference type="Gene3D" id="1.25.20.10">
    <property type="entry name" value="Bacterial muramidases"/>
    <property type="match status" value="1"/>
</dbReference>
<dbReference type="PANTHER" id="PTHR37423">
    <property type="entry name" value="SOLUBLE LYTIC MUREIN TRANSGLYCOSYLASE-RELATED"/>
    <property type="match status" value="1"/>
</dbReference>
<dbReference type="SUPFAM" id="SSF48435">
    <property type="entry name" value="Bacterial muramidases"/>
    <property type="match status" value="1"/>
</dbReference>
<dbReference type="InterPro" id="IPR008939">
    <property type="entry name" value="Lytic_TGlycosylase_superhlx_U"/>
</dbReference>
<name>A0A437RLI9_9BURK</name>
<dbReference type="InterPro" id="IPR023346">
    <property type="entry name" value="Lysozyme-like_dom_sf"/>
</dbReference>
<sequence length="695" mass="77172">MRPTALPRGHWPAGPRWRAAAAGLLALLTLAAWAPAQAQLPPPGAADTTVVQAREALRRGDRAALLAARDALQQQRHPLAQWADYWELSNRLATAQQPELDAFYARWPGTYVEDRLRNDWLLELGRRQDWAGVRAEFPRFRMNDDREVTCHVLLARHLEKQDVRQAALAAWQAQRELEPGCTLLAATLLEARVFTDDDIWARVHAAAEQGRLRTVRTAAALLGKPTEKAVVEIVERPDRYLKQRNAGAGRQGHPLLMLALMRLAVEDPDEAAKRLSANTTARLSTAQEAFVWAQIARQAGLKLQPQAAEHARHAWKLWDRANKPGVQPPWSEDVLAWHVRAALRLPARDTTRWALVQRAIEAMPPAEQRQEAWVYWNAQAELARAPAGPEGEAARATARSALAGLVSPFSFYGLLAGEDLGQPLRLPPPPQALSAAEREAVRGNPGFQRALQLLALGLRSEGTREWNYTLRGLPERELLGAAQWACEREVWDRCINTSERTRSEIDVQHRYPLAFREMVQERARGAGLDPALVLGLIRQESRFVIDARSGVGASGLMQLMPDTARWTARKLGLPWQAGFINDTSLNLQLGTFYLKRVLDDLDGSLTMAAAAYNAGPNRPRRWREAGGTHDAAIWAETIPFNETRDYVKKVLSNSVAYAAAHAPVLGGRVPTLRERLGKPIGPRDPAAAAPDRDLP</sequence>
<dbReference type="SUPFAM" id="SSF53955">
    <property type="entry name" value="Lysozyme-like"/>
    <property type="match status" value="1"/>
</dbReference>
<feature type="chain" id="PRO_5019067378" evidence="4">
    <location>
        <begin position="39"/>
        <end position="695"/>
    </location>
</feature>
<feature type="signal peptide" evidence="4">
    <location>
        <begin position="1"/>
        <end position="38"/>
    </location>
</feature>
<dbReference type="Pfam" id="PF01464">
    <property type="entry name" value="SLT"/>
    <property type="match status" value="1"/>
</dbReference>
<comment type="caution">
    <text evidence="7">The sequence shown here is derived from an EMBL/GenBank/DDBJ whole genome shotgun (WGS) entry which is preliminary data.</text>
</comment>
<feature type="region of interest" description="Disordered" evidence="3">
    <location>
        <begin position="674"/>
        <end position="695"/>
    </location>
</feature>
<dbReference type="OrthoDB" id="92254at2"/>
<evidence type="ECO:0000256" key="1">
    <source>
        <dbReference type="ARBA" id="ARBA00007734"/>
    </source>
</evidence>
<evidence type="ECO:0000313" key="7">
    <source>
        <dbReference type="EMBL" id="RVU47676.1"/>
    </source>
</evidence>
<evidence type="ECO:0000256" key="4">
    <source>
        <dbReference type="SAM" id="SignalP"/>
    </source>
</evidence>
<evidence type="ECO:0000256" key="2">
    <source>
        <dbReference type="ARBA" id="ARBA00022729"/>
    </source>
</evidence>
<feature type="domain" description="Transglycosylase SLT" evidence="5">
    <location>
        <begin position="518"/>
        <end position="630"/>
    </location>
</feature>
<dbReference type="Proteomes" id="UP000285575">
    <property type="component" value="Unassembled WGS sequence"/>
</dbReference>
<evidence type="ECO:0000259" key="6">
    <source>
        <dbReference type="Pfam" id="PF14718"/>
    </source>
</evidence>
<dbReference type="InterPro" id="IPR037061">
    <property type="entry name" value="Lytic_TGlycoase_superhlx_L_sf"/>
</dbReference>
<evidence type="ECO:0000256" key="3">
    <source>
        <dbReference type="SAM" id="MobiDB-lite"/>
    </source>
</evidence>
<dbReference type="EMBL" id="SACR01000002">
    <property type="protein sequence ID" value="RVU47676.1"/>
    <property type="molecule type" value="Genomic_DNA"/>
</dbReference>